<dbReference type="EMBL" id="JAMRDG010000001">
    <property type="protein sequence ID" value="KAJ3701611.1"/>
    <property type="molecule type" value="Genomic_DNA"/>
</dbReference>
<sequence length="250" mass="28871">MQPVLGFMWRLYCLLTDSRLLSAFCSDCQAGCSTRKISSGKSSGKPPCFIKNPKLLLPLCPLPLYIKHLTLPYFIINFSHFLLSYCSLPPSISIFHLLYLFKRKPLLTFCSLSTFYVELYLSLCVFLLFLFKSRRPQIPSFGDWNYYNELPITQYFESAMQAGLVRSSHCSEEEEVENRGAFYLASPVKPTYRQSHPKERRSIVEKQKKRVAVKPVDEDLYKIPPELIKKPRRNFLRSLLTGCLGLNCIA</sequence>
<keyword evidence="1" id="KW-0472">Membrane</keyword>
<evidence type="ECO:0000256" key="2">
    <source>
        <dbReference type="SAM" id="SignalP"/>
    </source>
</evidence>
<feature type="transmembrane region" description="Helical" evidence="1">
    <location>
        <begin position="113"/>
        <end position="131"/>
    </location>
</feature>
<proteinExistence type="predicted"/>
<reference evidence="3 4" key="1">
    <citation type="journal article" date="2022" name="Cell">
        <title>Repeat-based holocentromeres influence genome architecture and karyotype evolution.</title>
        <authorList>
            <person name="Hofstatter P.G."/>
            <person name="Thangavel G."/>
            <person name="Lux T."/>
            <person name="Neumann P."/>
            <person name="Vondrak T."/>
            <person name="Novak P."/>
            <person name="Zhang M."/>
            <person name="Costa L."/>
            <person name="Castellani M."/>
            <person name="Scott A."/>
            <person name="Toegelov H."/>
            <person name="Fuchs J."/>
            <person name="Mata-Sucre Y."/>
            <person name="Dias Y."/>
            <person name="Vanzela A.L.L."/>
            <person name="Huettel B."/>
            <person name="Almeida C.C.S."/>
            <person name="Simkova H."/>
            <person name="Souza G."/>
            <person name="Pedrosa-Harand A."/>
            <person name="Macas J."/>
            <person name="Mayer K.F.X."/>
            <person name="Houben A."/>
            <person name="Marques A."/>
        </authorList>
    </citation>
    <scope>NUCLEOTIDE SEQUENCE [LARGE SCALE GENOMIC DNA]</scope>
    <source>
        <strain evidence="3">RhyTen1mFocal</strain>
    </source>
</reference>
<keyword evidence="1" id="KW-0812">Transmembrane</keyword>
<keyword evidence="4" id="KW-1185">Reference proteome</keyword>
<keyword evidence="2" id="KW-0732">Signal</keyword>
<evidence type="ECO:0000313" key="3">
    <source>
        <dbReference type="EMBL" id="KAJ3701611.1"/>
    </source>
</evidence>
<dbReference type="PANTHER" id="PTHR33699:SF3">
    <property type="entry name" value="OS06G0347300 PROTEIN"/>
    <property type="match status" value="1"/>
</dbReference>
<organism evidence="3 4">
    <name type="scientific">Rhynchospora tenuis</name>
    <dbReference type="NCBI Taxonomy" id="198213"/>
    <lineage>
        <taxon>Eukaryota</taxon>
        <taxon>Viridiplantae</taxon>
        <taxon>Streptophyta</taxon>
        <taxon>Embryophyta</taxon>
        <taxon>Tracheophyta</taxon>
        <taxon>Spermatophyta</taxon>
        <taxon>Magnoliopsida</taxon>
        <taxon>Liliopsida</taxon>
        <taxon>Poales</taxon>
        <taxon>Cyperaceae</taxon>
        <taxon>Cyperoideae</taxon>
        <taxon>Rhynchosporeae</taxon>
        <taxon>Rhynchospora</taxon>
    </lineage>
</organism>
<evidence type="ECO:0000256" key="1">
    <source>
        <dbReference type="SAM" id="Phobius"/>
    </source>
</evidence>
<name>A0AAD5ZPD7_9POAL</name>
<comment type="caution">
    <text evidence="3">The sequence shown here is derived from an EMBL/GenBank/DDBJ whole genome shotgun (WGS) entry which is preliminary data.</text>
</comment>
<feature type="transmembrane region" description="Helical" evidence="1">
    <location>
        <begin position="82"/>
        <end position="101"/>
    </location>
</feature>
<dbReference type="Proteomes" id="UP001210211">
    <property type="component" value="Unassembled WGS sequence"/>
</dbReference>
<dbReference type="AlphaFoldDB" id="A0AAD5ZPD7"/>
<feature type="chain" id="PRO_5042255603" evidence="2">
    <location>
        <begin position="24"/>
        <end position="250"/>
    </location>
</feature>
<feature type="signal peptide" evidence="2">
    <location>
        <begin position="1"/>
        <end position="23"/>
    </location>
</feature>
<accession>A0AAD5ZPD7</accession>
<keyword evidence="1" id="KW-1133">Transmembrane helix</keyword>
<dbReference type="PANTHER" id="PTHR33699">
    <property type="entry name" value="EXPRESSED PROTEIN"/>
    <property type="match status" value="1"/>
</dbReference>
<gene>
    <name evidence="3" type="ORF">LUZ61_005316</name>
</gene>
<evidence type="ECO:0000313" key="4">
    <source>
        <dbReference type="Proteomes" id="UP001210211"/>
    </source>
</evidence>
<protein>
    <submittedName>
        <fullName evidence="3">Uncharacterized protein</fullName>
    </submittedName>
</protein>